<sequence>MHHLENFSIRCGACGADAGAAPRRVGGASIDYSGLSVPRIAASLSLARGWRPPRHYRPRGHLGTATSSGFSFKQGSQAISLIYYGEKVGSRT</sequence>
<accession>A0A8S4RCW5</accession>
<proteinExistence type="predicted"/>
<protein>
    <submittedName>
        <fullName evidence="1">Jg17941 protein</fullName>
    </submittedName>
</protein>
<reference evidence="1" key="1">
    <citation type="submission" date="2022-03" db="EMBL/GenBank/DDBJ databases">
        <authorList>
            <person name="Lindestad O."/>
        </authorList>
    </citation>
    <scope>NUCLEOTIDE SEQUENCE</scope>
</reference>
<organism evidence="1 2">
    <name type="scientific">Pararge aegeria aegeria</name>
    <dbReference type="NCBI Taxonomy" id="348720"/>
    <lineage>
        <taxon>Eukaryota</taxon>
        <taxon>Metazoa</taxon>
        <taxon>Ecdysozoa</taxon>
        <taxon>Arthropoda</taxon>
        <taxon>Hexapoda</taxon>
        <taxon>Insecta</taxon>
        <taxon>Pterygota</taxon>
        <taxon>Neoptera</taxon>
        <taxon>Endopterygota</taxon>
        <taxon>Lepidoptera</taxon>
        <taxon>Glossata</taxon>
        <taxon>Ditrysia</taxon>
        <taxon>Papilionoidea</taxon>
        <taxon>Nymphalidae</taxon>
        <taxon>Satyrinae</taxon>
        <taxon>Satyrini</taxon>
        <taxon>Parargina</taxon>
        <taxon>Pararge</taxon>
    </lineage>
</organism>
<evidence type="ECO:0000313" key="1">
    <source>
        <dbReference type="EMBL" id="CAH2234664.1"/>
    </source>
</evidence>
<dbReference type="Proteomes" id="UP000838756">
    <property type="component" value="Unassembled WGS sequence"/>
</dbReference>
<dbReference type="OrthoDB" id="10396021at2759"/>
<gene>
    <name evidence="1" type="primary">jg17941</name>
    <name evidence="1" type="ORF">PAEG_LOCUS12418</name>
</gene>
<name>A0A8S4RCW5_9NEOP</name>
<comment type="caution">
    <text evidence="1">The sequence shown here is derived from an EMBL/GenBank/DDBJ whole genome shotgun (WGS) entry which is preliminary data.</text>
</comment>
<dbReference type="EMBL" id="CAKXAJ010025075">
    <property type="protein sequence ID" value="CAH2234664.1"/>
    <property type="molecule type" value="Genomic_DNA"/>
</dbReference>
<keyword evidence="2" id="KW-1185">Reference proteome</keyword>
<dbReference type="AlphaFoldDB" id="A0A8S4RCW5"/>
<evidence type="ECO:0000313" key="2">
    <source>
        <dbReference type="Proteomes" id="UP000838756"/>
    </source>
</evidence>